<comment type="caution">
    <text evidence="1">The sequence shown here is derived from an EMBL/GenBank/DDBJ whole genome shotgun (WGS) entry which is preliminary data.</text>
</comment>
<dbReference type="InterPro" id="IPR008323">
    <property type="entry name" value="UCP033563"/>
</dbReference>
<dbReference type="Pfam" id="PF06245">
    <property type="entry name" value="DUF1015"/>
    <property type="match status" value="1"/>
</dbReference>
<dbReference type="EMBL" id="WFLN01000007">
    <property type="protein sequence ID" value="KAB8029692.1"/>
    <property type="molecule type" value="Genomic_DNA"/>
</dbReference>
<name>A0A833JC02_9BACT</name>
<dbReference type="Proteomes" id="UP000442694">
    <property type="component" value="Unassembled WGS sequence"/>
</dbReference>
<protein>
    <submittedName>
        <fullName evidence="1">DUF1015 family protein</fullName>
    </submittedName>
</protein>
<gene>
    <name evidence="1" type="ORF">GCL57_09100</name>
</gene>
<dbReference type="PANTHER" id="PTHR36454:SF1">
    <property type="entry name" value="DUF1015 DOMAIN-CONTAINING PROTEIN"/>
    <property type="match status" value="1"/>
</dbReference>
<keyword evidence="2" id="KW-1185">Reference proteome</keyword>
<reference evidence="1 2" key="1">
    <citation type="submission" date="2019-10" db="EMBL/GenBank/DDBJ databases">
        <title>New genus of Silvanigrellaceae.</title>
        <authorList>
            <person name="Pitt A."/>
            <person name="Hahn M.W."/>
        </authorList>
    </citation>
    <scope>NUCLEOTIDE SEQUENCE [LARGE SCALE GENOMIC DNA]</scope>
    <source>
        <strain evidence="1 2">33A1-SZDP</strain>
    </source>
</reference>
<evidence type="ECO:0000313" key="1">
    <source>
        <dbReference type="EMBL" id="KAB8029692.1"/>
    </source>
</evidence>
<dbReference type="PANTHER" id="PTHR36454">
    <property type="entry name" value="LMO2823 PROTEIN"/>
    <property type="match status" value="1"/>
</dbReference>
<accession>A0A833JC02</accession>
<sequence>MGRINLPFKKGMLPMNRHKCRFQPFIPHSQEVRGYPLCESPSYIVHRYNLEFRSQHGLIVALDLASSKGNPPLPHEKTRTKKVEELKRHFSMSEWDENIIMLITRWGDKLSQACRAVASKSEPIITKSGQFGKEEFFLVNDSCVNAEISNLLNEIGDIVIADGHHRVEALRCSLAESEFPEQDTQILALLLPETEISVLSYNRIVKLQHGVELDEMITFLRERFQMRSVSPVTNSSNIFGDEILIVSALGFFTLRLPDEEKMKPSLSHRLQEEILIPYFELNDPETSDRIEFVQGDLNTHSLSTYIENNHDRIAFILPPPSLEEIFKCAQWNSLYPPHSTYFPLKPASFLIRERQFMARKSNLSQPQRE</sequence>
<evidence type="ECO:0000313" key="2">
    <source>
        <dbReference type="Proteomes" id="UP000442694"/>
    </source>
</evidence>
<proteinExistence type="predicted"/>
<dbReference type="AlphaFoldDB" id="A0A833JC02"/>
<organism evidence="1 2">
    <name type="scientific">Fluviispira multicolorata</name>
    <dbReference type="NCBI Taxonomy" id="2654512"/>
    <lineage>
        <taxon>Bacteria</taxon>
        <taxon>Pseudomonadati</taxon>
        <taxon>Bdellovibrionota</taxon>
        <taxon>Oligoflexia</taxon>
        <taxon>Silvanigrellales</taxon>
        <taxon>Silvanigrellaceae</taxon>
        <taxon>Fluviispira</taxon>
    </lineage>
</organism>